<evidence type="ECO:0000313" key="3">
    <source>
        <dbReference type="Proteomes" id="UP001165393"/>
    </source>
</evidence>
<sequence length="406" mass="45442">MSKLKHLLAPIIISSLIAPAAHARWFEVEILLFSRTQDPTQIDEDFENIEFTQSSIRKLDLIAPMLLAPSDCPEPEPIAVPVEEGAEAPIDTLEAGVEYDEFGFPIEAPIEPAEPEVVMTPEERVAHEQWLSECTKPRSYDELSQLPVTMTQHVLPPDDSSPYLLTPELLQLNDAVAKLNRSGSYKPMLHTGWRMDITSKRSMPAIKLVGGQNFGSRYTSDGWEHAIEEPQDIENNIETLDDSEALGAAVPGAQETDTELVGPSATTDGLDMLGDALLPNWDESSINAPVPEVFNPAVWELDADVRVWLATWLHIDTQITLRRSGRKSPQEISSTDEQTVSTGTLVSDAATVPYLYQYHLDQFRRVRSKEIHYFDHPLMGMIIQIRPYEKRPDIEPNTPNKMPVAE</sequence>
<name>A0AA41W7U0_9GAMM</name>
<keyword evidence="3" id="KW-1185">Reference proteome</keyword>
<feature type="signal peptide" evidence="1">
    <location>
        <begin position="1"/>
        <end position="23"/>
    </location>
</feature>
<dbReference type="EMBL" id="JAMQGP010000003">
    <property type="protein sequence ID" value="MCM2679934.1"/>
    <property type="molecule type" value="Genomic_DNA"/>
</dbReference>
<dbReference type="RefSeq" id="WP_251261344.1">
    <property type="nucleotide sequence ID" value="NZ_JAMQGP010000003.1"/>
</dbReference>
<gene>
    <name evidence="2" type="ORF">NAF29_09675</name>
</gene>
<dbReference type="Pfam" id="PF10972">
    <property type="entry name" value="CsiV"/>
    <property type="match status" value="1"/>
</dbReference>
<evidence type="ECO:0000256" key="1">
    <source>
        <dbReference type="SAM" id="SignalP"/>
    </source>
</evidence>
<dbReference type="AlphaFoldDB" id="A0AA41W7U0"/>
<protein>
    <submittedName>
        <fullName evidence="2">Peptidoglycan binding protein CsiV</fullName>
    </submittedName>
</protein>
<comment type="caution">
    <text evidence="2">The sequence shown here is derived from an EMBL/GenBank/DDBJ whole genome shotgun (WGS) entry which is preliminary data.</text>
</comment>
<organism evidence="2 3">
    <name type="scientific">Echinimonas agarilytica</name>
    <dbReference type="NCBI Taxonomy" id="1215918"/>
    <lineage>
        <taxon>Bacteria</taxon>
        <taxon>Pseudomonadati</taxon>
        <taxon>Pseudomonadota</taxon>
        <taxon>Gammaproteobacteria</taxon>
        <taxon>Alteromonadales</taxon>
        <taxon>Echinimonadaceae</taxon>
        <taxon>Echinimonas</taxon>
    </lineage>
</organism>
<evidence type="ECO:0000313" key="2">
    <source>
        <dbReference type="EMBL" id="MCM2679934.1"/>
    </source>
</evidence>
<reference evidence="2 3" key="1">
    <citation type="journal article" date="2013" name="Antonie Van Leeuwenhoek">
        <title>Echinimonas agarilytica gen. nov., sp. nov., a new gammaproteobacterium isolated from the sea urchin Strongylocentrotus intermedius.</title>
        <authorList>
            <person name="Nedashkovskaya O.I."/>
            <person name="Stenkova A.M."/>
            <person name="Zhukova N.V."/>
            <person name="Van Trappen S."/>
            <person name="Lee J.S."/>
            <person name="Kim S.B."/>
        </authorList>
    </citation>
    <scope>NUCLEOTIDE SEQUENCE [LARGE SCALE GENOMIC DNA]</scope>
    <source>
        <strain evidence="2 3">KMM 6351</strain>
    </source>
</reference>
<keyword evidence="1" id="KW-0732">Signal</keyword>
<dbReference type="Proteomes" id="UP001165393">
    <property type="component" value="Unassembled WGS sequence"/>
</dbReference>
<feature type="chain" id="PRO_5041412473" evidence="1">
    <location>
        <begin position="24"/>
        <end position="406"/>
    </location>
</feature>
<dbReference type="InterPro" id="IPR021241">
    <property type="entry name" value="CsiV"/>
</dbReference>
<proteinExistence type="predicted"/>
<accession>A0AA41W7U0</accession>